<dbReference type="AlphaFoldDB" id="A0A1H2GLI2"/>
<organism evidence="2 3">
    <name type="scientific">Halopseudomonas salegens</name>
    <dbReference type="NCBI Taxonomy" id="1434072"/>
    <lineage>
        <taxon>Bacteria</taxon>
        <taxon>Pseudomonadati</taxon>
        <taxon>Pseudomonadota</taxon>
        <taxon>Gammaproteobacteria</taxon>
        <taxon>Pseudomonadales</taxon>
        <taxon>Pseudomonadaceae</taxon>
        <taxon>Halopseudomonas</taxon>
    </lineage>
</organism>
<proteinExistence type="predicted"/>
<reference evidence="3" key="1">
    <citation type="submission" date="2016-10" db="EMBL/GenBank/DDBJ databases">
        <authorList>
            <person name="Varghese N."/>
            <person name="Submissions S."/>
        </authorList>
    </citation>
    <scope>NUCLEOTIDE SEQUENCE [LARGE SCALE GENOMIC DNA]</scope>
    <source>
        <strain evidence="3">CECT 8338</strain>
    </source>
</reference>
<accession>A0A1H2GLI2</accession>
<keyword evidence="3" id="KW-1185">Reference proteome</keyword>
<gene>
    <name evidence="2" type="ORF">SAMN05216210_2386</name>
</gene>
<dbReference type="EMBL" id="LT629787">
    <property type="protein sequence ID" value="SDU20339.1"/>
    <property type="molecule type" value="Genomic_DNA"/>
</dbReference>
<evidence type="ECO:0000256" key="1">
    <source>
        <dbReference type="SAM" id="MobiDB-lite"/>
    </source>
</evidence>
<protein>
    <submittedName>
        <fullName evidence="2">Uncharacterized protein</fullName>
    </submittedName>
</protein>
<dbReference type="OrthoDB" id="6910208at2"/>
<sequence length="85" mass="9971">MRWWKIKRSKPRCYAKLDAQGRCLALWRLDTPPEGRHWVEVRDLDTRQIGQPADQLIPADNDNQDDSRSAWQHTQRAPACSRMAT</sequence>
<evidence type="ECO:0000313" key="2">
    <source>
        <dbReference type="EMBL" id="SDU20339.1"/>
    </source>
</evidence>
<dbReference type="Proteomes" id="UP000243924">
    <property type="component" value="Chromosome I"/>
</dbReference>
<feature type="region of interest" description="Disordered" evidence="1">
    <location>
        <begin position="49"/>
        <end position="85"/>
    </location>
</feature>
<evidence type="ECO:0000313" key="3">
    <source>
        <dbReference type="Proteomes" id="UP000243924"/>
    </source>
</evidence>
<name>A0A1H2GLI2_9GAMM</name>
<dbReference type="RefSeq" id="WP_092387194.1">
    <property type="nucleotide sequence ID" value="NZ_LT629787.1"/>
</dbReference>